<protein>
    <submittedName>
        <fullName evidence="1">Replication-relaxation family protein</fullName>
    </submittedName>
</protein>
<comment type="caution">
    <text evidence="1">The sequence shown here is derived from an EMBL/GenBank/DDBJ whole genome shotgun (WGS) entry which is preliminary data.</text>
</comment>
<evidence type="ECO:0000313" key="2">
    <source>
        <dbReference type="Proteomes" id="UP001589738"/>
    </source>
</evidence>
<proteinExistence type="predicted"/>
<dbReference type="SUPFAM" id="SSF46785">
    <property type="entry name" value="Winged helix' DNA-binding domain"/>
    <property type="match status" value="1"/>
</dbReference>
<accession>A0ABV6KTY0</accession>
<dbReference type="EMBL" id="JBHLUU010000111">
    <property type="protein sequence ID" value="MFC0476784.1"/>
    <property type="molecule type" value="Genomic_DNA"/>
</dbReference>
<dbReference type="Proteomes" id="UP001589738">
    <property type="component" value="Unassembled WGS sequence"/>
</dbReference>
<dbReference type="InterPro" id="IPR036390">
    <property type="entry name" value="WH_DNA-bd_sf"/>
</dbReference>
<name>A0ABV6KTY0_9BACI</name>
<keyword evidence="2" id="KW-1185">Reference proteome</keyword>
<dbReference type="RefSeq" id="WP_160549895.1">
    <property type="nucleotide sequence ID" value="NZ_JBHLUU010000111.1"/>
</dbReference>
<evidence type="ECO:0000313" key="1">
    <source>
        <dbReference type="EMBL" id="MFC0476784.1"/>
    </source>
</evidence>
<gene>
    <name evidence="1" type="ORF">ACFFHF_16400</name>
</gene>
<organism evidence="1 2">
    <name type="scientific">Robertmurraya beringensis</name>
    <dbReference type="NCBI Taxonomy" id="641660"/>
    <lineage>
        <taxon>Bacteria</taxon>
        <taxon>Bacillati</taxon>
        <taxon>Bacillota</taxon>
        <taxon>Bacilli</taxon>
        <taxon>Bacillales</taxon>
        <taxon>Bacillaceae</taxon>
        <taxon>Robertmurraya</taxon>
    </lineage>
</organism>
<sequence length="318" mass="37512">MDTVAQDLVPFDETLETYMYTSKKGDIPLWDHPFLKGSKVLPKNYHPITNLERAVEHFSRGLIDEKDFIILKVLGDAICANENQLRRYLEPKMSPSQTSLRLDRLRRNGFVERWKVRIREQEDTVKPPAPYTLGMAGFKLMKHYYNSEFFMDANRWDSLGIGGIKRYVSVNELRCTMVEMKILKQWKWNPFIGNHNKNHRPLGVANVDTPYGSVNFLIDRVQSSQNFIGYFRERLYNWRKLYERYGELPISEFPNHPSYVIIFASTLSVANQLQKELMLDTYPFNIWVCVEEDLLETGFNTSFYFPTSEKLKQMQLEF</sequence>
<reference evidence="1 2" key="1">
    <citation type="submission" date="2024-09" db="EMBL/GenBank/DDBJ databases">
        <authorList>
            <person name="Sun Q."/>
            <person name="Mori K."/>
        </authorList>
    </citation>
    <scope>NUCLEOTIDE SEQUENCE [LARGE SCALE GENOMIC DNA]</scope>
    <source>
        <strain evidence="1 2">CGMCC 1.9126</strain>
    </source>
</reference>